<protein>
    <submittedName>
        <fullName evidence="3">Carotenoid ester lipase</fullName>
    </submittedName>
</protein>
<dbReference type="InParanoid" id="A0A5C3P7V4"/>
<evidence type="ECO:0000313" key="3">
    <source>
        <dbReference type="EMBL" id="TFK85755.1"/>
    </source>
</evidence>
<dbReference type="Pfam" id="PF00135">
    <property type="entry name" value="COesterase"/>
    <property type="match status" value="1"/>
</dbReference>
<dbReference type="InterPro" id="IPR050309">
    <property type="entry name" value="Type-B_Carboxylest/Lipase"/>
</dbReference>
<evidence type="ECO:0000313" key="4">
    <source>
        <dbReference type="Proteomes" id="UP000308197"/>
    </source>
</evidence>
<dbReference type="EMBL" id="ML211235">
    <property type="protein sequence ID" value="TFK85755.1"/>
    <property type="molecule type" value="Genomic_DNA"/>
</dbReference>
<reference evidence="3 4" key="1">
    <citation type="journal article" date="2019" name="Nat. Ecol. Evol.">
        <title>Megaphylogeny resolves global patterns of mushroom evolution.</title>
        <authorList>
            <person name="Varga T."/>
            <person name="Krizsan K."/>
            <person name="Foldi C."/>
            <person name="Dima B."/>
            <person name="Sanchez-Garcia M."/>
            <person name="Sanchez-Ramirez S."/>
            <person name="Szollosi G.J."/>
            <person name="Szarkandi J.G."/>
            <person name="Papp V."/>
            <person name="Albert L."/>
            <person name="Andreopoulos W."/>
            <person name="Angelini C."/>
            <person name="Antonin V."/>
            <person name="Barry K.W."/>
            <person name="Bougher N.L."/>
            <person name="Buchanan P."/>
            <person name="Buyck B."/>
            <person name="Bense V."/>
            <person name="Catcheside P."/>
            <person name="Chovatia M."/>
            <person name="Cooper J."/>
            <person name="Damon W."/>
            <person name="Desjardin D."/>
            <person name="Finy P."/>
            <person name="Geml J."/>
            <person name="Haridas S."/>
            <person name="Hughes K."/>
            <person name="Justo A."/>
            <person name="Karasinski D."/>
            <person name="Kautmanova I."/>
            <person name="Kiss B."/>
            <person name="Kocsube S."/>
            <person name="Kotiranta H."/>
            <person name="LaButti K.M."/>
            <person name="Lechner B.E."/>
            <person name="Liimatainen K."/>
            <person name="Lipzen A."/>
            <person name="Lukacs Z."/>
            <person name="Mihaltcheva S."/>
            <person name="Morgado L.N."/>
            <person name="Niskanen T."/>
            <person name="Noordeloos M.E."/>
            <person name="Ohm R.A."/>
            <person name="Ortiz-Santana B."/>
            <person name="Ovrebo C."/>
            <person name="Racz N."/>
            <person name="Riley R."/>
            <person name="Savchenko A."/>
            <person name="Shiryaev A."/>
            <person name="Soop K."/>
            <person name="Spirin V."/>
            <person name="Szebenyi C."/>
            <person name="Tomsovsky M."/>
            <person name="Tulloss R.E."/>
            <person name="Uehling J."/>
            <person name="Grigoriev I.V."/>
            <person name="Vagvolgyi C."/>
            <person name="Papp T."/>
            <person name="Martin F.M."/>
            <person name="Miettinen O."/>
            <person name="Hibbett D.S."/>
            <person name="Nagy L.G."/>
        </authorList>
    </citation>
    <scope>NUCLEOTIDE SEQUENCE [LARGE SCALE GENOMIC DNA]</scope>
    <source>
        <strain evidence="3 4">HHB13444</strain>
    </source>
</reference>
<proteinExistence type="predicted"/>
<keyword evidence="4" id="KW-1185">Reference proteome</keyword>
<evidence type="ECO:0000259" key="2">
    <source>
        <dbReference type="Pfam" id="PF00135"/>
    </source>
</evidence>
<keyword evidence="1" id="KW-0732">Signal</keyword>
<dbReference type="AlphaFoldDB" id="A0A5C3P7V4"/>
<evidence type="ECO:0000256" key="1">
    <source>
        <dbReference type="SAM" id="SignalP"/>
    </source>
</evidence>
<organism evidence="3 4">
    <name type="scientific">Polyporus arcularius HHB13444</name>
    <dbReference type="NCBI Taxonomy" id="1314778"/>
    <lineage>
        <taxon>Eukaryota</taxon>
        <taxon>Fungi</taxon>
        <taxon>Dikarya</taxon>
        <taxon>Basidiomycota</taxon>
        <taxon>Agaricomycotina</taxon>
        <taxon>Agaricomycetes</taxon>
        <taxon>Polyporales</taxon>
        <taxon>Polyporaceae</taxon>
        <taxon>Polyporus</taxon>
    </lineage>
</organism>
<dbReference type="Gene3D" id="3.40.50.1820">
    <property type="entry name" value="alpha/beta hydrolase"/>
    <property type="match status" value="1"/>
</dbReference>
<gene>
    <name evidence="3" type="ORF">K466DRAFT_494159</name>
</gene>
<dbReference type="InterPro" id="IPR029058">
    <property type="entry name" value="AB_hydrolase_fold"/>
</dbReference>
<dbReference type="STRING" id="1314778.A0A5C3P7V4"/>
<dbReference type="SUPFAM" id="SSF53474">
    <property type="entry name" value="alpha/beta-Hydrolases"/>
    <property type="match status" value="1"/>
</dbReference>
<dbReference type="Proteomes" id="UP000308197">
    <property type="component" value="Unassembled WGS sequence"/>
</dbReference>
<sequence>MPLRPLCALNHALLAFLVFGATAHSASTTPTVTLDSATVIGQPNGTVVKYLGLPFAQPPVGDLRLRLPVPVSPFNGTFNATAFGNQCIQQTFPPLALPSDLPAPARDYMSLAGFLTLPDVPISEDCLNLNVIVPADTSPQSKLPVAVWIFGGGFQIGSNAVEPGELIVARSVEVGHPMIYVAVNYRFHTAFGFLGGKEVKDAGVANIALHDQREALRWIQKYISAFGGDPEKVMLTSESAGSVAVALQMQANGGDTEGLFRAAFMESGALIPTGTVDNPYIQANYDQIVADTGCANATDTLDCLRTVPAESLKAAMDKTPTFVNFQQVNTPYFPRADGAFIPDIPQQELLNGQVARIPIITGNDFDEGTVFSFGTLNLTTDDEFLDYIHSNYYRNTSRDAVAKILDLYPADPTLGSPYDTGDNFTYTPQYKRMAAFQGDFIEHAPRRLFVQHLADKQPVYMYLSKFHGVDGLGYPHGSELADIFGGGPLGDYLIRFAATLNPNGDGAVSWPQYTNSTPFMLTFNDAEPTFNLTRDDYRAEQIEYLVKLSLEDPI</sequence>
<dbReference type="PANTHER" id="PTHR11559">
    <property type="entry name" value="CARBOXYLESTERASE"/>
    <property type="match status" value="1"/>
</dbReference>
<feature type="signal peptide" evidence="1">
    <location>
        <begin position="1"/>
        <end position="28"/>
    </location>
</feature>
<dbReference type="InterPro" id="IPR002018">
    <property type="entry name" value="CarbesteraseB"/>
</dbReference>
<feature type="chain" id="PRO_5023109386" evidence="1">
    <location>
        <begin position="29"/>
        <end position="554"/>
    </location>
</feature>
<feature type="domain" description="Carboxylesterase type B" evidence="2">
    <location>
        <begin position="30"/>
        <end position="527"/>
    </location>
</feature>
<name>A0A5C3P7V4_9APHY</name>
<accession>A0A5C3P7V4</accession>